<accession>A0ABU6XD95</accession>
<protein>
    <submittedName>
        <fullName evidence="1">Uncharacterized protein</fullName>
    </submittedName>
</protein>
<evidence type="ECO:0000313" key="1">
    <source>
        <dbReference type="EMBL" id="MED6194588.1"/>
    </source>
</evidence>
<proteinExistence type="predicted"/>
<dbReference type="EMBL" id="JASCZI010211572">
    <property type="protein sequence ID" value="MED6194588.1"/>
    <property type="molecule type" value="Genomic_DNA"/>
</dbReference>
<dbReference type="PANTHER" id="PTHR43456">
    <property type="entry name" value="RIESKE (2FE-2S) DOMAIN-CONTAINING PROTEIN"/>
    <property type="match status" value="1"/>
</dbReference>
<comment type="caution">
    <text evidence="1">The sequence shown here is derived from an EMBL/GenBank/DDBJ whole genome shotgun (WGS) entry which is preliminary data.</text>
</comment>
<evidence type="ECO:0000313" key="2">
    <source>
        <dbReference type="Proteomes" id="UP001341840"/>
    </source>
</evidence>
<keyword evidence="2" id="KW-1185">Reference proteome</keyword>
<gene>
    <name evidence="1" type="ORF">PIB30_029966</name>
</gene>
<sequence>MLEMLRKRLDRYKDEIFAIENPSPAEGAYSDGLLIAKLTQIMDGRCVKQKI</sequence>
<dbReference type="Proteomes" id="UP001341840">
    <property type="component" value="Unassembled WGS sequence"/>
</dbReference>
<organism evidence="1 2">
    <name type="scientific">Stylosanthes scabra</name>
    <dbReference type="NCBI Taxonomy" id="79078"/>
    <lineage>
        <taxon>Eukaryota</taxon>
        <taxon>Viridiplantae</taxon>
        <taxon>Streptophyta</taxon>
        <taxon>Embryophyta</taxon>
        <taxon>Tracheophyta</taxon>
        <taxon>Spermatophyta</taxon>
        <taxon>Magnoliopsida</taxon>
        <taxon>eudicotyledons</taxon>
        <taxon>Gunneridae</taxon>
        <taxon>Pentapetalae</taxon>
        <taxon>rosids</taxon>
        <taxon>fabids</taxon>
        <taxon>Fabales</taxon>
        <taxon>Fabaceae</taxon>
        <taxon>Papilionoideae</taxon>
        <taxon>50 kb inversion clade</taxon>
        <taxon>dalbergioids sensu lato</taxon>
        <taxon>Dalbergieae</taxon>
        <taxon>Pterocarpus clade</taxon>
        <taxon>Stylosanthes</taxon>
    </lineage>
</organism>
<name>A0ABU6XD95_9FABA</name>
<reference evidence="1 2" key="1">
    <citation type="journal article" date="2023" name="Plants (Basel)">
        <title>Bridging the Gap: Combining Genomics and Transcriptomics Approaches to Understand Stylosanthes scabra, an Orphan Legume from the Brazilian Caatinga.</title>
        <authorList>
            <person name="Ferreira-Neto J.R.C."/>
            <person name="da Silva M.D."/>
            <person name="Binneck E."/>
            <person name="de Melo N.F."/>
            <person name="da Silva R.H."/>
            <person name="de Melo A.L.T.M."/>
            <person name="Pandolfi V."/>
            <person name="Bustamante F.O."/>
            <person name="Brasileiro-Vidal A.C."/>
            <person name="Benko-Iseppon A.M."/>
        </authorList>
    </citation>
    <scope>NUCLEOTIDE SEQUENCE [LARGE SCALE GENOMIC DNA]</scope>
    <source>
        <tissue evidence="1">Leaves</tissue>
    </source>
</reference>
<dbReference type="PANTHER" id="PTHR43456:SF2">
    <property type="entry name" value="RIESKE (2FE-2S) DOMAIN-CONTAINING PROTEIN"/>
    <property type="match status" value="1"/>
</dbReference>